<dbReference type="EMBL" id="CP015267">
    <property type="protein sequence ID" value="ASL17160.1"/>
    <property type="molecule type" value="Genomic_DNA"/>
</dbReference>
<name>A0A220YHN1_MYCIT</name>
<dbReference type="Pfam" id="PF01370">
    <property type="entry name" value="Epimerase"/>
    <property type="match status" value="1"/>
</dbReference>
<dbReference type="KEGG" id="mchi:AN480_22110"/>
<dbReference type="RefSeq" id="WP_008260115.1">
    <property type="nucleotide sequence ID" value="NZ_CAAHFK010000012.1"/>
</dbReference>
<dbReference type="GO" id="GO:0004029">
    <property type="term" value="F:aldehyde dehydrogenase (NAD+) activity"/>
    <property type="evidence" value="ECO:0007669"/>
    <property type="project" value="TreeGrafter"/>
</dbReference>
<dbReference type="Proteomes" id="UP000198286">
    <property type="component" value="Chromosome"/>
</dbReference>
<dbReference type="PANTHER" id="PTHR48079:SF6">
    <property type="entry name" value="NAD(P)-BINDING DOMAIN-CONTAINING PROTEIN-RELATED"/>
    <property type="match status" value="1"/>
</dbReference>
<organism evidence="2 4">
    <name type="scientific">Mycobacterium intracellulare subsp. chimaera</name>
    <dbReference type="NCBI Taxonomy" id="222805"/>
    <lineage>
        <taxon>Bacteria</taxon>
        <taxon>Bacillati</taxon>
        <taxon>Actinomycetota</taxon>
        <taxon>Actinomycetes</taxon>
        <taxon>Mycobacteriales</taxon>
        <taxon>Mycobacteriaceae</taxon>
        <taxon>Mycobacterium</taxon>
        <taxon>Mycobacterium avium complex (MAC)</taxon>
    </lineage>
</organism>
<evidence type="ECO:0000313" key="4">
    <source>
        <dbReference type="Proteomes" id="UP000198286"/>
    </source>
</evidence>
<keyword evidence="5" id="KW-1185">Reference proteome</keyword>
<dbReference type="Proteomes" id="UP001529272">
    <property type="component" value="Unassembled WGS sequence"/>
</dbReference>
<proteinExistence type="predicted"/>
<gene>
    <name evidence="2" type="ORF">MYCOZU2_04797</name>
    <name evidence="3" type="ORF">QRB35_10785</name>
</gene>
<dbReference type="InterPro" id="IPR036291">
    <property type="entry name" value="NAD(P)-bd_dom_sf"/>
</dbReference>
<dbReference type="InterPro" id="IPR051783">
    <property type="entry name" value="NAD(P)-dependent_oxidoreduct"/>
</dbReference>
<evidence type="ECO:0000259" key="1">
    <source>
        <dbReference type="Pfam" id="PF01370"/>
    </source>
</evidence>
<feature type="domain" description="NAD-dependent epimerase/dehydratase" evidence="1">
    <location>
        <begin position="5"/>
        <end position="231"/>
    </location>
</feature>
<accession>A0A220YHN1</accession>
<evidence type="ECO:0000313" key="5">
    <source>
        <dbReference type="Proteomes" id="UP001529272"/>
    </source>
</evidence>
<dbReference type="InterPro" id="IPR001509">
    <property type="entry name" value="Epimerase_deHydtase"/>
</dbReference>
<dbReference type="SUPFAM" id="SSF51735">
    <property type="entry name" value="NAD(P)-binding Rossmann-fold domains"/>
    <property type="match status" value="1"/>
</dbReference>
<dbReference type="AlphaFoldDB" id="A0A220YHN1"/>
<reference evidence="3 5" key="2">
    <citation type="submission" date="2023-06" db="EMBL/GenBank/DDBJ databases">
        <title>Itaconate inhibition of nontuberculous mycobacteria.</title>
        <authorList>
            <person name="Breen P."/>
            <person name="Zimbric M."/>
            <person name="Caverly L."/>
        </authorList>
    </citation>
    <scope>NUCLEOTIDE SEQUENCE [LARGE SCALE GENOMIC DNA]</scope>
    <source>
        <strain evidence="3 5">FLAC1071</strain>
    </source>
</reference>
<dbReference type="PANTHER" id="PTHR48079">
    <property type="entry name" value="PROTEIN YEEZ"/>
    <property type="match status" value="1"/>
</dbReference>
<reference evidence="2 4" key="1">
    <citation type="journal article" date="2017" name="Lancet Infect. Dis.">
        <title>Global outbreak of severe Mycobacterium chimaera disease after cardiac surgery: a molecular epidemiological study.</title>
        <authorList>
            <person name="van Ingen J."/>
            <person name="Kohl T."/>
            <person name="Kranzer K."/>
            <person name="Hasse B."/>
            <person name="Keller P."/>
            <person name="Szafranska A."/>
            <person name="Hillemann D."/>
            <person name="Chand M."/>
            <person name="Schreiber P."/>
            <person name="Sommerstein R."/>
            <person name="Berger C."/>
            <person name="Genoni M."/>
            <person name="Ruegg C."/>
            <person name="Troillet N."/>
            <person name="Widmer A.F."/>
            <person name="Becker S.L."/>
            <person name="Herrmann M."/>
            <person name="Eckmanns T."/>
            <person name="Haller S."/>
            <person name="Hoeller C."/>
            <person name="Debast S.B."/>
            <person name="Wolfhagen M.J."/>
            <person name="Hopman J."/>
            <person name="Kluytmans J."/>
            <person name="Langelaar M."/>
            <person name="Notermans D.W."/>
            <person name="ten Oever J."/>
            <person name="van den Barselaar P."/>
            <person name="Vonk A.B.A."/>
            <person name="Vos M.C."/>
            <person name="Ahmed N."/>
            <person name="Brown T."/>
            <person name="Crook D."/>
            <person name="Lamagni T."/>
            <person name="Phin N."/>
            <person name="Smith E.G."/>
            <person name="Zambon M."/>
            <person name="Serr A."/>
            <person name="Goetting T."/>
            <person name="Ebner W."/>
            <person name="Thuermer A."/>
            <person name="Utpatel C."/>
            <person name="Sproer C."/>
            <person name="Bunk B."/>
            <person name="Nubel U."/>
            <person name="Bloemberg G."/>
            <person name="Bottger E."/>
            <person name="Niemann S."/>
            <person name="Wagner D."/>
            <person name="Sax H."/>
        </authorList>
    </citation>
    <scope>NUCLEOTIDE SEQUENCE [LARGE SCALE GENOMIC DNA]</scope>
    <source>
        <strain evidence="2 4">ZUERICH-2</strain>
    </source>
</reference>
<reference evidence="3" key="4">
    <citation type="submission" date="2023-06" db="EMBL/GenBank/DDBJ databases">
        <authorList>
            <person name="Spilker T."/>
        </authorList>
    </citation>
    <scope>NUCLEOTIDE SEQUENCE</scope>
    <source>
        <strain evidence="3">FLAC1071</strain>
    </source>
</reference>
<evidence type="ECO:0000313" key="3">
    <source>
        <dbReference type="EMBL" id="MDM3926508.1"/>
    </source>
</evidence>
<reference evidence="5" key="3">
    <citation type="submission" date="2023-06" db="EMBL/GenBank/DDBJ databases">
        <title>Itaconate inhibition of nontuberculous mycobacteria.</title>
        <authorList>
            <person name="Spilker T."/>
        </authorList>
    </citation>
    <scope>NUCLEOTIDE SEQUENCE [LARGE SCALE GENOMIC DNA]</scope>
    <source>
        <strain evidence="5">FLAC1071</strain>
    </source>
</reference>
<dbReference type="Gene3D" id="3.40.50.720">
    <property type="entry name" value="NAD(P)-binding Rossmann-like Domain"/>
    <property type="match status" value="1"/>
</dbReference>
<evidence type="ECO:0000313" key="2">
    <source>
        <dbReference type="EMBL" id="ASL17160.1"/>
    </source>
</evidence>
<protein>
    <submittedName>
        <fullName evidence="3">NAD-dependent epimerase/dehydratase family protein</fullName>
    </submittedName>
    <submittedName>
        <fullName evidence="2">Nucleoside-diphosphate-sugar epimerase</fullName>
    </submittedName>
</protein>
<dbReference type="EMBL" id="JASZZX010000007">
    <property type="protein sequence ID" value="MDM3926508.1"/>
    <property type="molecule type" value="Genomic_DNA"/>
</dbReference>
<dbReference type="STRING" id="222805.AN480_22110"/>
<sequence>MGNTIFVTGATGQTGGNVCEQLIERGDHVRALVRNPDEAAALAAIGVELVKGDISNADDVLRAAKGAEAAIHCAALLGGASQDLEDFKAVNMIGTTNVLDAAKSHGMRRVVALSTATFIDLSTDLDFEEAPVLQHPPDDPYTVTKLAAFLEAHQRAAAGEDVLTCHPGAIFGPAPVVERALHRTSFNRVLLAGMRGKIKRYLAFPVTWVAGRDVAKGSIAALDRGVAGERYLLIGQPQDTVSTAAGINRACEIAEIEHRVEDLDYRSDPQALTAEFGPTLMAIAEAAAKDVRKPRADDNLTTRRLGYDPMSFDDGLRLLIPWLRELGRLDPVAA</sequence>
<dbReference type="GO" id="GO:0005737">
    <property type="term" value="C:cytoplasm"/>
    <property type="evidence" value="ECO:0007669"/>
    <property type="project" value="TreeGrafter"/>
</dbReference>